<gene>
    <name evidence="2" type="ORF">P7K49_002806</name>
</gene>
<proteinExistence type="predicted"/>
<evidence type="ECO:0000313" key="3">
    <source>
        <dbReference type="Proteomes" id="UP001266305"/>
    </source>
</evidence>
<comment type="caution">
    <text evidence="2">The sequence shown here is derived from an EMBL/GenBank/DDBJ whole genome shotgun (WGS) entry which is preliminary data.</text>
</comment>
<dbReference type="EMBL" id="JASSZA010000001">
    <property type="protein sequence ID" value="KAK2121420.1"/>
    <property type="molecule type" value="Genomic_DNA"/>
</dbReference>
<dbReference type="InterPro" id="IPR026320">
    <property type="entry name" value="PRR14"/>
</dbReference>
<protein>
    <submittedName>
        <fullName evidence="2">Uncharacterized protein</fullName>
    </submittedName>
</protein>
<dbReference type="PANTHER" id="PTHR14522">
    <property type="entry name" value="EMO2-RELATED"/>
    <property type="match status" value="1"/>
</dbReference>
<reference evidence="2 3" key="1">
    <citation type="submission" date="2023-05" db="EMBL/GenBank/DDBJ databases">
        <title>B98-5 Cell Line De Novo Hybrid Assembly: An Optical Mapping Approach.</title>
        <authorList>
            <person name="Kananen K."/>
            <person name="Auerbach J.A."/>
            <person name="Kautto E."/>
            <person name="Blachly J.S."/>
        </authorList>
    </citation>
    <scope>NUCLEOTIDE SEQUENCE [LARGE SCALE GENOMIC DNA]</scope>
    <source>
        <strain evidence="2">B95-8</strain>
        <tissue evidence="2">Cell line</tissue>
    </source>
</reference>
<evidence type="ECO:0000313" key="2">
    <source>
        <dbReference type="EMBL" id="KAK2121420.1"/>
    </source>
</evidence>
<organism evidence="2 3">
    <name type="scientific">Saguinus oedipus</name>
    <name type="common">Cotton-top tamarin</name>
    <name type="synonym">Oedipomidas oedipus</name>
    <dbReference type="NCBI Taxonomy" id="9490"/>
    <lineage>
        <taxon>Eukaryota</taxon>
        <taxon>Metazoa</taxon>
        <taxon>Chordata</taxon>
        <taxon>Craniata</taxon>
        <taxon>Vertebrata</taxon>
        <taxon>Euteleostomi</taxon>
        <taxon>Mammalia</taxon>
        <taxon>Eutheria</taxon>
        <taxon>Euarchontoglires</taxon>
        <taxon>Primates</taxon>
        <taxon>Haplorrhini</taxon>
        <taxon>Platyrrhini</taxon>
        <taxon>Cebidae</taxon>
        <taxon>Callitrichinae</taxon>
        <taxon>Saguinus</taxon>
    </lineage>
</organism>
<dbReference type="Proteomes" id="UP001266305">
    <property type="component" value="Unassembled WGS sequence"/>
</dbReference>
<keyword evidence="3" id="KW-1185">Reference proteome</keyword>
<accession>A0ABQ9WIW5</accession>
<feature type="region of interest" description="Disordered" evidence="1">
    <location>
        <begin position="114"/>
        <end position="157"/>
    </location>
</feature>
<evidence type="ECO:0000256" key="1">
    <source>
        <dbReference type="SAM" id="MobiDB-lite"/>
    </source>
</evidence>
<sequence length="353" mass="38356">MLSSGVETQPVPLDSSMSAVVQELYSELPVSVSKELHADPEPSVIPAVKPGTSSSLLSQSRALPLELQRTHAKSCCEENYETLDHGSEPGRYGLVDSTAGGSVASGILDRANRSKSMEPKVFRDQGGQREIIKEPSEGTKEDPHQHSTAAEEKISPSQTLEERKCLVKKCHFSEAATVYRMLKNSEERETFKNLEVIQQEWFCGAQLGQLKIWAAAAPNHSQVSGPFGNQNTANLSEKQTYHLHTTIKECVQVDLFTSGSRAVPTSGTAAALLRRPFADAALGTLGTAHGATGIAALLAGGAFALCTCRSWGTCRSHQWLRSSWGPFQATMRLEIPREKFTDYEARGRRGGTQ</sequence>
<dbReference type="PANTHER" id="PTHR14522:SF0">
    <property type="entry name" value="PROTEIN PRR14L"/>
    <property type="match status" value="1"/>
</dbReference>
<name>A0ABQ9WIW5_SAGOE</name>